<protein>
    <recommendedName>
        <fullName evidence="6">DUF4234 domain-containing protein</fullName>
    </recommendedName>
</protein>
<evidence type="ECO:0000256" key="1">
    <source>
        <dbReference type="SAM" id="Phobius"/>
    </source>
</evidence>
<dbReference type="AlphaFoldDB" id="A0A1H1D5P4"/>
<dbReference type="Proteomes" id="UP000198740">
    <property type="component" value="Unassembled WGS sequence"/>
</dbReference>
<reference evidence="2 4" key="1">
    <citation type="submission" date="2016-10" db="EMBL/GenBank/DDBJ databases">
        <authorList>
            <person name="Varghese N."/>
            <person name="Submissions S."/>
        </authorList>
    </citation>
    <scope>NUCLEOTIDE SEQUENCE [LARGE SCALE GENOMIC DNA]</scope>
    <source>
        <strain evidence="2 4">BS2976</strain>
    </source>
</reference>
<reference evidence="3 5" key="2">
    <citation type="submission" date="2019-06" db="EMBL/GenBank/DDBJ databases">
        <title>Pseudomonas bimorpha sp. nov. isolated from bovine raw milk and skim milk concentrate.</title>
        <authorList>
            <person name="Hofmann K."/>
            <person name="Huptas C."/>
            <person name="Doll E."/>
            <person name="Scherer S."/>
            <person name="Wenning M."/>
        </authorList>
    </citation>
    <scope>NUCLEOTIDE SEQUENCE [LARGE SCALE GENOMIC DNA]</scope>
    <source>
        <strain evidence="3 5">DSM 17515</strain>
    </source>
</reference>
<gene>
    <name evidence="3" type="ORF">FIV39_28120</name>
    <name evidence="2" type="ORF">SAMN04490186_1658</name>
</gene>
<organism evidence="3 5">
    <name type="scientific">Pseudomonas grimontii</name>
    <dbReference type="NCBI Taxonomy" id="129847"/>
    <lineage>
        <taxon>Bacteria</taxon>
        <taxon>Pseudomonadati</taxon>
        <taxon>Pseudomonadota</taxon>
        <taxon>Gammaproteobacteria</taxon>
        <taxon>Pseudomonadales</taxon>
        <taxon>Pseudomonadaceae</taxon>
        <taxon>Pseudomonas</taxon>
    </lineage>
</organism>
<keyword evidence="1" id="KW-0472">Membrane</keyword>
<evidence type="ECO:0000313" key="4">
    <source>
        <dbReference type="Proteomes" id="UP000198740"/>
    </source>
</evidence>
<dbReference type="EMBL" id="VFES01000025">
    <property type="protein sequence ID" value="TWR59209.1"/>
    <property type="molecule type" value="Genomic_DNA"/>
</dbReference>
<keyword evidence="1" id="KW-1133">Transmembrane helix</keyword>
<sequence length="192" mass="21754">MSVIENPYAPPQADLRTPVSAIQPTFFVVAPRKLVLMVLLSQGFYLFYWCYQQWACYRRATGAKVLPLVRAFFSVFFLYSLVMKIRQKLALDGTPYRWWPRAMALGLIACGLLPFTYVFFVTAMTAMKLSVCLMIVQVALFVQVQGAVNLIEGDTHGEANNRLTWANAIWIVIGLGMWSLGFIEAFYEQGLS</sequence>
<proteinExistence type="predicted"/>
<keyword evidence="1" id="KW-0812">Transmembrane</keyword>
<feature type="transmembrane region" description="Helical" evidence="1">
    <location>
        <begin position="129"/>
        <end position="148"/>
    </location>
</feature>
<evidence type="ECO:0000313" key="5">
    <source>
        <dbReference type="Proteomes" id="UP000317267"/>
    </source>
</evidence>
<evidence type="ECO:0008006" key="6">
    <source>
        <dbReference type="Google" id="ProtNLM"/>
    </source>
</evidence>
<dbReference type="EMBL" id="FNKM01000002">
    <property type="protein sequence ID" value="SDQ71847.1"/>
    <property type="molecule type" value="Genomic_DNA"/>
</dbReference>
<evidence type="ECO:0000313" key="3">
    <source>
        <dbReference type="EMBL" id="TWR59209.1"/>
    </source>
</evidence>
<keyword evidence="4" id="KW-1185">Reference proteome</keyword>
<feature type="transmembrane region" description="Helical" evidence="1">
    <location>
        <begin position="34"/>
        <end position="51"/>
    </location>
</feature>
<accession>A0A1H1D5P4</accession>
<dbReference type="Proteomes" id="UP000317267">
    <property type="component" value="Unassembled WGS sequence"/>
</dbReference>
<feature type="transmembrane region" description="Helical" evidence="1">
    <location>
        <begin position="102"/>
        <end position="122"/>
    </location>
</feature>
<evidence type="ECO:0000313" key="2">
    <source>
        <dbReference type="EMBL" id="SDQ71847.1"/>
    </source>
</evidence>
<dbReference type="OrthoDB" id="8750132at2"/>
<dbReference type="RefSeq" id="WP_090401220.1">
    <property type="nucleotide sequence ID" value="NZ_CAUSAB010000030.1"/>
</dbReference>
<comment type="caution">
    <text evidence="3">The sequence shown here is derived from an EMBL/GenBank/DDBJ whole genome shotgun (WGS) entry which is preliminary data.</text>
</comment>
<feature type="transmembrane region" description="Helical" evidence="1">
    <location>
        <begin position="63"/>
        <end position="82"/>
    </location>
</feature>
<feature type="transmembrane region" description="Helical" evidence="1">
    <location>
        <begin position="168"/>
        <end position="187"/>
    </location>
</feature>
<name>A0A1H1D5P4_9PSED</name>